<reference evidence="1 2" key="1">
    <citation type="submission" date="2016-11" db="EMBL/GenBank/DDBJ databases">
        <title>Study of marine rhodopsin-containing bacteria.</title>
        <authorList>
            <person name="Yoshizawa S."/>
            <person name="Kumagai Y."/>
            <person name="Kogure K."/>
        </authorList>
    </citation>
    <scope>NUCLEOTIDE SEQUENCE [LARGE SCALE GENOMIC DNA]</scope>
    <source>
        <strain evidence="1 2">SG-29</strain>
    </source>
</reference>
<dbReference type="AlphaFoldDB" id="A0A259TXF6"/>
<dbReference type="Gene3D" id="3.40.109.10">
    <property type="entry name" value="NADH Oxidase"/>
    <property type="match status" value="2"/>
</dbReference>
<dbReference type="NCBIfam" id="NF047509">
    <property type="entry name" value="Rv3131_FMN_oxido"/>
    <property type="match status" value="1"/>
</dbReference>
<dbReference type="PANTHER" id="PTHR23026:SF123">
    <property type="entry name" value="NAD(P)H NITROREDUCTASE RV3131-RELATED"/>
    <property type="match status" value="1"/>
</dbReference>
<dbReference type="InterPro" id="IPR050627">
    <property type="entry name" value="Nitroreductase/BluB"/>
</dbReference>
<evidence type="ECO:0008006" key="3">
    <source>
        <dbReference type="Google" id="ProtNLM"/>
    </source>
</evidence>
<dbReference type="InParanoid" id="A0A259TXF6"/>
<accession>A0A259TXF6</accession>
<proteinExistence type="predicted"/>
<dbReference type="EMBL" id="MQWB01000001">
    <property type="protein sequence ID" value="OZC02453.1"/>
    <property type="molecule type" value="Genomic_DNA"/>
</dbReference>
<name>A0A259TXF6_9BACT</name>
<dbReference type="RefSeq" id="WP_094546723.1">
    <property type="nucleotide sequence ID" value="NZ_MQWB01000001.1"/>
</dbReference>
<evidence type="ECO:0000313" key="1">
    <source>
        <dbReference type="EMBL" id="OZC02453.1"/>
    </source>
</evidence>
<comment type="caution">
    <text evidence="1">The sequence shown here is derived from an EMBL/GenBank/DDBJ whole genome shotgun (WGS) entry which is preliminary data.</text>
</comment>
<protein>
    <recommendedName>
        <fullName evidence="3">Nitroreductase domain-containing protein</fullName>
    </recommendedName>
</protein>
<sequence length="336" mass="36630">MTRTSPRAATDADFPTGAPLAEQLEALLNWAVLAPSVMNTQPWRFAIEKEAVLLFADRTRQLTHVDPEGRELILSCGAALFTLRLAARHFGFATVVERMPDPDRPDLLARVRLAGAARATDHEEALFRAVKHRHTNRRRFADTPLPSGLLRFLQNAAEAEGARLTVVEKREDKTEIGALVGEAVRLQGADRAMADELHAWLRGNQDPRVDGVPDRVQAGLDRVSYLRSDPSRFARQAETLAATAPALLLLSTPDDSPLAWIRAGEALQHVLLSAALHEVSASYLNQPVEVPPLRGRLAVFAGGERPHVLFRVGFAADLGGSQRRGVSDVLTSPASP</sequence>
<dbReference type="OrthoDB" id="5149792at2"/>
<evidence type="ECO:0000313" key="2">
    <source>
        <dbReference type="Proteomes" id="UP000216446"/>
    </source>
</evidence>
<organism evidence="1 2">
    <name type="scientific">Rubricoccus marinus</name>
    <dbReference type="NCBI Taxonomy" id="716817"/>
    <lineage>
        <taxon>Bacteria</taxon>
        <taxon>Pseudomonadati</taxon>
        <taxon>Rhodothermota</taxon>
        <taxon>Rhodothermia</taxon>
        <taxon>Rhodothermales</taxon>
        <taxon>Rubricoccaceae</taxon>
        <taxon>Rubricoccus</taxon>
    </lineage>
</organism>
<gene>
    <name evidence="1" type="ORF">BSZ36_05355</name>
</gene>
<dbReference type="PANTHER" id="PTHR23026">
    <property type="entry name" value="NADPH NITROREDUCTASE"/>
    <property type="match status" value="1"/>
</dbReference>
<dbReference type="SUPFAM" id="SSF55469">
    <property type="entry name" value="FMN-dependent nitroreductase-like"/>
    <property type="match status" value="2"/>
</dbReference>
<dbReference type="InterPro" id="IPR000415">
    <property type="entry name" value="Nitroreductase-like"/>
</dbReference>
<keyword evidence="2" id="KW-1185">Reference proteome</keyword>
<dbReference type="Proteomes" id="UP000216446">
    <property type="component" value="Unassembled WGS sequence"/>
</dbReference>
<dbReference type="GO" id="GO:0016491">
    <property type="term" value="F:oxidoreductase activity"/>
    <property type="evidence" value="ECO:0007669"/>
    <property type="project" value="InterPro"/>
</dbReference>